<name>A0ABQ1YNY4_9BACL</name>
<evidence type="ECO:0000313" key="1">
    <source>
        <dbReference type="EMBL" id="GGH33197.1"/>
    </source>
</evidence>
<reference evidence="2" key="1">
    <citation type="journal article" date="2019" name="Int. J. Syst. Evol. Microbiol.">
        <title>The Global Catalogue of Microorganisms (GCM) 10K type strain sequencing project: providing services to taxonomists for standard genome sequencing and annotation.</title>
        <authorList>
            <consortium name="The Broad Institute Genomics Platform"/>
            <consortium name="The Broad Institute Genome Sequencing Center for Infectious Disease"/>
            <person name="Wu L."/>
            <person name="Ma J."/>
        </authorList>
    </citation>
    <scope>NUCLEOTIDE SEQUENCE [LARGE SCALE GENOMIC DNA]</scope>
    <source>
        <strain evidence="2">CGMCC 1.12769</strain>
    </source>
</reference>
<organism evidence="1 2">
    <name type="scientific">Paenibacillus segetis</name>
    <dbReference type="NCBI Taxonomy" id="1325360"/>
    <lineage>
        <taxon>Bacteria</taxon>
        <taxon>Bacillati</taxon>
        <taxon>Bacillota</taxon>
        <taxon>Bacilli</taxon>
        <taxon>Bacillales</taxon>
        <taxon>Paenibacillaceae</taxon>
        <taxon>Paenibacillus</taxon>
    </lineage>
</organism>
<proteinExistence type="predicted"/>
<dbReference type="RefSeq" id="WP_188541424.1">
    <property type="nucleotide sequence ID" value="NZ_BMFT01000002.1"/>
</dbReference>
<sequence length="249" mass="27020">MDDHNQEMNRSNLKIVGDSGSNGGFFDKVSIVGDAEINGDVDCRTFKCTGTVKIDGSLKSDQLKATGDVTTSGSLQGGEMNLTGNLNISGSLTATKTRLNGDVHIGEGISGDEIGIFGSCTVKNGCQVEYFRLKGALQTEGMINAERVEMRLVGSSHAMEIVGGDIRVEPLPAWKWISMLKPWGTPDLKAELIEGDTVYLEHTVADVVRGGNVTIGPGCRIRRVEYRDHFRYDKQSEIAESQHIGENRN</sequence>
<comment type="caution">
    <text evidence="1">The sequence shown here is derived from an EMBL/GenBank/DDBJ whole genome shotgun (WGS) entry which is preliminary data.</text>
</comment>
<evidence type="ECO:0000313" key="2">
    <source>
        <dbReference type="Proteomes" id="UP000659344"/>
    </source>
</evidence>
<accession>A0ABQ1YNY4</accession>
<dbReference type="Proteomes" id="UP000659344">
    <property type="component" value="Unassembled WGS sequence"/>
</dbReference>
<gene>
    <name evidence="1" type="ORF">GCM10008013_38140</name>
</gene>
<dbReference type="EMBL" id="BMFT01000002">
    <property type="protein sequence ID" value="GGH33197.1"/>
    <property type="molecule type" value="Genomic_DNA"/>
</dbReference>
<keyword evidence="2" id="KW-1185">Reference proteome</keyword>
<evidence type="ECO:0008006" key="3">
    <source>
        <dbReference type="Google" id="ProtNLM"/>
    </source>
</evidence>
<protein>
    <recommendedName>
        <fullName evidence="3">Polymer-forming cytoskeletal protein</fullName>
    </recommendedName>
</protein>